<dbReference type="GO" id="GO:0033499">
    <property type="term" value="P:galactose catabolic process via UDP-galactose, Leloir pathway"/>
    <property type="evidence" value="ECO:0007669"/>
    <property type="project" value="TreeGrafter"/>
</dbReference>
<dbReference type="RefSeq" id="XP_013760230.1">
    <property type="nucleotide sequence ID" value="XM_013904776.1"/>
</dbReference>
<protein>
    <submittedName>
        <fullName evidence="1">Aldose 1-epimerase</fullName>
    </submittedName>
</protein>
<evidence type="ECO:0000313" key="1">
    <source>
        <dbReference type="EMBL" id="KNC46959.1"/>
    </source>
</evidence>
<organism evidence="1 2">
    <name type="scientific">Thecamonas trahens ATCC 50062</name>
    <dbReference type="NCBI Taxonomy" id="461836"/>
    <lineage>
        <taxon>Eukaryota</taxon>
        <taxon>Apusozoa</taxon>
        <taxon>Apusomonadida</taxon>
        <taxon>Apusomonadidae</taxon>
        <taxon>Thecamonas</taxon>
    </lineage>
</organism>
<dbReference type="Pfam" id="PF01263">
    <property type="entry name" value="Aldose_epim"/>
    <property type="match status" value="1"/>
</dbReference>
<dbReference type="OMA" id="NWATYQF"/>
<gene>
    <name evidence="1" type="ORF">AMSG_03392</name>
</gene>
<dbReference type="SUPFAM" id="SSF74650">
    <property type="entry name" value="Galactose mutarotase-like"/>
    <property type="match status" value="1"/>
</dbReference>
<dbReference type="GO" id="GO:0006006">
    <property type="term" value="P:glucose metabolic process"/>
    <property type="evidence" value="ECO:0007669"/>
    <property type="project" value="TreeGrafter"/>
</dbReference>
<dbReference type="InterPro" id="IPR011013">
    <property type="entry name" value="Gal_mutarotase_sf_dom"/>
</dbReference>
<dbReference type="Gene3D" id="2.70.98.10">
    <property type="match status" value="1"/>
</dbReference>
<dbReference type="Proteomes" id="UP000054408">
    <property type="component" value="Unassembled WGS sequence"/>
</dbReference>
<dbReference type="OrthoDB" id="274691at2759"/>
<dbReference type="eggNOG" id="KOG1604">
    <property type="taxonomic scope" value="Eukaryota"/>
</dbReference>
<accession>A0A0L0D3S5</accession>
<dbReference type="GeneID" id="25563000"/>
<name>A0A0L0D3S5_THETB</name>
<evidence type="ECO:0000313" key="2">
    <source>
        <dbReference type="Proteomes" id="UP000054408"/>
    </source>
</evidence>
<dbReference type="InterPro" id="IPR008183">
    <property type="entry name" value="Aldose_1/G6P_1-epimerase"/>
</dbReference>
<dbReference type="InterPro" id="IPR014718">
    <property type="entry name" value="GH-type_carb-bd"/>
</dbReference>
<keyword evidence="2" id="KW-1185">Reference proteome</keyword>
<proteinExistence type="predicted"/>
<dbReference type="PANTHER" id="PTHR10091">
    <property type="entry name" value="ALDOSE-1-EPIMERASE"/>
    <property type="match status" value="1"/>
</dbReference>
<dbReference type="STRING" id="461836.A0A0L0D3S5"/>
<dbReference type="GO" id="GO:0004034">
    <property type="term" value="F:aldose 1-epimerase activity"/>
    <property type="evidence" value="ECO:0007669"/>
    <property type="project" value="TreeGrafter"/>
</dbReference>
<dbReference type="AlphaFoldDB" id="A0A0L0D3S5"/>
<dbReference type="PANTHER" id="PTHR10091:SF0">
    <property type="entry name" value="GALACTOSE MUTAROTASE"/>
    <property type="match status" value="1"/>
</dbReference>
<dbReference type="GO" id="GO:0030246">
    <property type="term" value="F:carbohydrate binding"/>
    <property type="evidence" value="ECO:0007669"/>
    <property type="project" value="InterPro"/>
</dbReference>
<sequence>MSDNSSNFTLASESGLVATLSPLGAALRSLTLSSPPSSPSRAESAIGAIQCAKCGSNSRAAAWTTRSVVLGLASDDAARRHAGPYLGVTVGRVANRIGHGGEFELDGERHQARANEGGNCLHGGGGDGALDGRVWEMAERVSGKTDGADAFVGWPIAGCGRYDAVTFASTMADGENGFPGRVNVRATYVVAHGAHALGIVLEGEAEAVTLLALTNHAYFNLSGEPREGGLADHQLDLHEATGVLAVDDALIPTGEVVPLAADSPFAAAVASLGSEAKLEGLDHNYVLAPPDTAGACRCIGALVHVPSGLRMRVTTTKPGVQVYTGNGLGHAGIPIADTVHAQCASVNYGNGSAICLETQFFPDAIHLGPLLGYLAAV</sequence>
<dbReference type="EMBL" id="GL349444">
    <property type="protein sequence ID" value="KNC46959.1"/>
    <property type="molecule type" value="Genomic_DNA"/>
</dbReference>
<reference evidence="1 2" key="1">
    <citation type="submission" date="2010-05" db="EMBL/GenBank/DDBJ databases">
        <title>The Genome Sequence of Thecamonas trahens ATCC 50062.</title>
        <authorList>
            <consortium name="The Broad Institute Genome Sequencing Platform"/>
            <person name="Russ C."/>
            <person name="Cuomo C."/>
            <person name="Shea T."/>
            <person name="Young S.K."/>
            <person name="Zeng Q."/>
            <person name="Koehrsen M."/>
            <person name="Haas B."/>
            <person name="Borodovsky M."/>
            <person name="Guigo R."/>
            <person name="Alvarado L."/>
            <person name="Berlin A."/>
            <person name="Bochicchio J."/>
            <person name="Borenstein D."/>
            <person name="Chapman S."/>
            <person name="Chen Z."/>
            <person name="Freedman E."/>
            <person name="Gellesch M."/>
            <person name="Goldberg J."/>
            <person name="Griggs A."/>
            <person name="Gujja S."/>
            <person name="Heilman E."/>
            <person name="Heiman D."/>
            <person name="Hepburn T."/>
            <person name="Howarth C."/>
            <person name="Jen D."/>
            <person name="Larson L."/>
            <person name="Mehta T."/>
            <person name="Park D."/>
            <person name="Pearson M."/>
            <person name="Roberts A."/>
            <person name="Saif S."/>
            <person name="Shenoy N."/>
            <person name="Sisk P."/>
            <person name="Stolte C."/>
            <person name="Sykes S."/>
            <person name="Thomson T."/>
            <person name="Walk T."/>
            <person name="White J."/>
            <person name="Yandava C."/>
            <person name="Burger G."/>
            <person name="Gray M.W."/>
            <person name="Holland P.W.H."/>
            <person name="King N."/>
            <person name="Lang F.B.F."/>
            <person name="Roger A.J."/>
            <person name="Ruiz-Trillo I."/>
            <person name="Lander E."/>
            <person name="Nusbaum C."/>
        </authorList>
    </citation>
    <scope>NUCLEOTIDE SEQUENCE [LARGE SCALE GENOMIC DNA]</scope>
    <source>
        <strain evidence="1 2">ATCC 50062</strain>
    </source>
</reference>